<gene>
    <name evidence="6" type="ORF">BUZ01_13570</name>
</gene>
<dbReference type="CDD" id="cd00085">
    <property type="entry name" value="HNHc"/>
    <property type="match status" value="1"/>
</dbReference>
<reference evidence="6 7" key="1">
    <citation type="journal article" date="2016" name="Front. Microbiol.">
        <title>Comprehensive Phylogenetic Analysis of Bovine Non-aureus Staphylococci Species Based on Whole-Genome Sequencing.</title>
        <authorList>
            <person name="Naushad S."/>
            <person name="Barkema H.W."/>
            <person name="Luby C."/>
            <person name="Condas L.A."/>
            <person name="Nobrega D.B."/>
            <person name="Carson D.A."/>
            <person name="De Buck J."/>
        </authorList>
    </citation>
    <scope>NUCLEOTIDE SEQUENCE [LARGE SCALE GENOMIC DNA]</scope>
    <source>
        <strain evidence="6 7">SNUC 1388</strain>
    </source>
</reference>
<dbReference type="InterPro" id="IPR003615">
    <property type="entry name" value="HNH_nuc"/>
</dbReference>
<evidence type="ECO:0000259" key="5">
    <source>
        <dbReference type="SMART" id="SM00507"/>
    </source>
</evidence>
<dbReference type="InterPro" id="IPR002711">
    <property type="entry name" value="HNH"/>
</dbReference>
<evidence type="ECO:0000313" key="7">
    <source>
        <dbReference type="Proteomes" id="UP000283576"/>
    </source>
</evidence>
<dbReference type="SMART" id="SM00507">
    <property type="entry name" value="HNHc"/>
    <property type="match status" value="1"/>
</dbReference>
<evidence type="ECO:0000256" key="3">
    <source>
        <dbReference type="ARBA" id="ARBA00038412"/>
    </source>
</evidence>
<dbReference type="EMBL" id="QXRZ01000016">
    <property type="protein sequence ID" value="RIL41098.1"/>
    <property type="molecule type" value="Genomic_DNA"/>
</dbReference>
<dbReference type="AlphaFoldDB" id="A0A2T4STP9"/>
<organism evidence="6 7">
    <name type="scientific">Staphylococcus gallinarum</name>
    <dbReference type="NCBI Taxonomy" id="1293"/>
    <lineage>
        <taxon>Bacteria</taxon>
        <taxon>Bacillati</taxon>
        <taxon>Bacillota</taxon>
        <taxon>Bacilli</taxon>
        <taxon>Bacillales</taxon>
        <taxon>Staphylococcaceae</taxon>
        <taxon>Staphylococcus</taxon>
    </lineage>
</organism>
<evidence type="ECO:0000313" key="6">
    <source>
        <dbReference type="EMBL" id="RIL41098.1"/>
    </source>
</evidence>
<keyword evidence="6" id="KW-0255">Endonuclease</keyword>
<keyword evidence="2" id="KW-0378">Hydrolase</keyword>
<name>A0A2T4STP9_STAGA</name>
<evidence type="ECO:0000256" key="1">
    <source>
        <dbReference type="ARBA" id="ARBA00022722"/>
    </source>
</evidence>
<feature type="domain" description="HNH nuclease" evidence="5">
    <location>
        <begin position="58"/>
        <end position="119"/>
    </location>
</feature>
<evidence type="ECO:0000256" key="2">
    <source>
        <dbReference type="ARBA" id="ARBA00022801"/>
    </source>
</evidence>
<keyword evidence="1" id="KW-0540">Nuclease</keyword>
<dbReference type="Gene3D" id="1.10.30.50">
    <property type="match status" value="1"/>
</dbReference>
<protein>
    <recommendedName>
        <fullName evidence="4">Putative HNH nuclease YajD</fullName>
    </recommendedName>
</protein>
<accession>A0A2T4STP9</accession>
<dbReference type="GO" id="GO:0004519">
    <property type="term" value="F:endonuclease activity"/>
    <property type="evidence" value="ECO:0007669"/>
    <property type="project" value="UniProtKB-KW"/>
</dbReference>
<comment type="similarity">
    <text evidence="3">Belongs to the HNH nuclease family.</text>
</comment>
<dbReference type="GO" id="GO:0003676">
    <property type="term" value="F:nucleic acid binding"/>
    <property type="evidence" value="ECO:0007669"/>
    <property type="project" value="InterPro"/>
</dbReference>
<dbReference type="GO" id="GO:0005829">
    <property type="term" value="C:cytosol"/>
    <property type="evidence" value="ECO:0007669"/>
    <property type="project" value="TreeGrafter"/>
</dbReference>
<proteinExistence type="inferred from homology"/>
<sequence length="137" mass="16802">MSFIEPKIRLGNKTYEQHELDKLRQHNKQRNAKRYNTNVRYDRDKEYSEFYQSRAWRNTRKQVLLRDKYMCQECLRNGVVNSKNKKERFYVHHIIELKDDWDKRLDMGNLETVCGRCHIAKHKDIQNKGRGRKTPFK</sequence>
<evidence type="ECO:0000256" key="4">
    <source>
        <dbReference type="ARBA" id="ARBA00040194"/>
    </source>
</evidence>
<dbReference type="GO" id="GO:0008270">
    <property type="term" value="F:zinc ion binding"/>
    <property type="evidence" value="ECO:0007669"/>
    <property type="project" value="InterPro"/>
</dbReference>
<dbReference type="Pfam" id="PF01844">
    <property type="entry name" value="HNH"/>
    <property type="match status" value="1"/>
</dbReference>
<comment type="caution">
    <text evidence="6">The sequence shown here is derived from an EMBL/GenBank/DDBJ whole genome shotgun (WGS) entry which is preliminary data.</text>
</comment>
<dbReference type="Proteomes" id="UP000283576">
    <property type="component" value="Unassembled WGS sequence"/>
</dbReference>
<dbReference type="PANTHER" id="PTHR41286:SF1">
    <property type="entry name" value="HNH NUCLEASE YAJD-RELATED"/>
    <property type="match status" value="1"/>
</dbReference>
<dbReference type="GO" id="GO:0016787">
    <property type="term" value="F:hydrolase activity"/>
    <property type="evidence" value="ECO:0007669"/>
    <property type="project" value="UniProtKB-KW"/>
</dbReference>
<dbReference type="PANTHER" id="PTHR41286">
    <property type="entry name" value="HNH NUCLEASE YAJD-RELATED"/>
    <property type="match status" value="1"/>
</dbReference>
<dbReference type="RefSeq" id="WP_107512080.1">
    <property type="nucleotide sequence ID" value="NZ_JAIBNG010000003.1"/>
</dbReference>